<dbReference type="InterPro" id="IPR000014">
    <property type="entry name" value="PAS"/>
</dbReference>
<proteinExistence type="predicted"/>
<dbReference type="SMART" id="SM00086">
    <property type="entry name" value="PAC"/>
    <property type="match status" value="2"/>
</dbReference>
<dbReference type="SUPFAM" id="SSF55785">
    <property type="entry name" value="PYP-like sensor domain (PAS domain)"/>
    <property type="match status" value="2"/>
</dbReference>
<feature type="domain" description="PAS" evidence="4">
    <location>
        <begin position="177"/>
        <end position="247"/>
    </location>
</feature>
<dbReference type="PROSITE" id="PS50112">
    <property type="entry name" value="PAS"/>
    <property type="match status" value="2"/>
</dbReference>
<dbReference type="InterPro" id="IPR043128">
    <property type="entry name" value="Rev_trsase/Diguanyl_cyclase"/>
</dbReference>
<dbReference type="InterPro" id="IPR052155">
    <property type="entry name" value="Biofilm_reg_signaling"/>
</dbReference>
<dbReference type="FunFam" id="3.20.20.450:FF:000001">
    <property type="entry name" value="Cyclic di-GMP phosphodiesterase yahA"/>
    <property type="match status" value="1"/>
</dbReference>
<dbReference type="InterPro" id="IPR000160">
    <property type="entry name" value="GGDEF_dom"/>
</dbReference>
<dbReference type="SUPFAM" id="SSF55781">
    <property type="entry name" value="GAF domain-like"/>
    <property type="match status" value="1"/>
</dbReference>
<dbReference type="OrthoDB" id="6597954at2"/>
<keyword evidence="3" id="KW-0418">Kinase</keyword>
<comment type="caution">
    <text evidence="8">The sequence shown here is derived from an EMBL/GenBank/DDBJ whole genome shotgun (WGS) entry which is preliminary data.</text>
</comment>
<dbReference type="InterPro" id="IPR029787">
    <property type="entry name" value="Nucleotide_cyclase"/>
</dbReference>
<dbReference type="Pfam" id="PF00563">
    <property type="entry name" value="EAL"/>
    <property type="match status" value="1"/>
</dbReference>
<evidence type="ECO:0000256" key="3">
    <source>
        <dbReference type="ARBA" id="ARBA00022777"/>
    </source>
</evidence>
<dbReference type="CDD" id="cd01948">
    <property type="entry name" value="EAL"/>
    <property type="match status" value="1"/>
</dbReference>
<dbReference type="GO" id="GO:0016301">
    <property type="term" value="F:kinase activity"/>
    <property type="evidence" value="ECO:0007669"/>
    <property type="project" value="UniProtKB-KW"/>
</dbReference>
<dbReference type="EMBL" id="QNRO01000012">
    <property type="protein sequence ID" value="RBP28332.1"/>
    <property type="molecule type" value="Genomic_DNA"/>
</dbReference>
<dbReference type="NCBIfam" id="TIGR00254">
    <property type="entry name" value="GGDEF"/>
    <property type="match status" value="1"/>
</dbReference>
<sequence length="858" mass="96820">MSDELSLLEDLQTIHELIVQQQPLNRTLNAISAWVSRTMPSARVSIMRLDADAKTLNLVPSPRFSEAYVEAMQAIPVSADLGTCGTAAHERRLVITEDIREDPRWDGYREFAETEGLRACWSMPIITGHGELLGTFATYYRAPARPTKADLKSLERGAALAALALLRDRDARDRLALSEWHRTLFDNAPVGVYTFDLEGHFQSCNSALERITGYPEAEILGLHFDTFVESRYRDLTQAGFQEACRGESVTYESLAVHRDGHTYALEISNFPVLIRGEIVGVYGICRDVTRRNEQDSELRMLKRGVEASPHGILMADARQFDFPLVYANQAFCRITEYSQDEILGRNCRFLQGPETDPQCVDVIREGLRDQTEVNVVLRNYRKNGAPFWNHLRISPVFDRDGNCTHFIGIQQDITRFKEQEAQIVFQATHDVLTGLPNQDAFTRRLEEVFESCKHQSGRVVILYLDLDGFKPINEGLGHTVGSRVLVCVATRLVEVAGDAAIVARLVGDEFGVLLSDCHTREEVTEVANHILKTLAEPIDVDQQRIHLSASIGIASNTESIEKSHELMQHADLALRRAKRQGRNTWQWYQGHTEEKARNTITLRQDLYTALIEDQFELHYQPIVDAMSGRLRSVEALVRWHHPSRGVVSPGEFIPLAEQTGQIIPLGRWILRQACQDFADMADCSDWELPVAVNISSLQFLRDGFLEEVQKVLADTGLSPVLLELEVTESVLLDGAEPVIELMETLKRMGIRVALDDFGTGFSSLSYLRDLPTHKVKLDRSFIQDIETDHRMAAIVQGVITMAHRMNMKVVAEGIETPEQQQDLARRHCDLLQGYYFARPMPLTDLKALPNVLPRGDSE</sequence>
<feature type="domain" description="EAL" evidence="6">
    <location>
        <begin position="599"/>
        <end position="853"/>
    </location>
</feature>
<feature type="domain" description="GGDEF" evidence="7">
    <location>
        <begin position="457"/>
        <end position="590"/>
    </location>
</feature>
<evidence type="ECO:0000259" key="5">
    <source>
        <dbReference type="PROSITE" id="PS50113"/>
    </source>
</evidence>
<dbReference type="PROSITE" id="PS50113">
    <property type="entry name" value="PAC"/>
    <property type="match status" value="2"/>
</dbReference>
<organism evidence="8 9">
    <name type="scientific">Marinobacter pelagius</name>
    <dbReference type="NCBI Taxonomy" id="379482"/>
    <lineage>
        <taxon>Bacteria</taxon>
        <taxon>Pseudomonadati</taxon>
        <taxon>Pseudomonadota</taxon>
        <taxon>Gammaproteobacteria</taxon>
        <taxon>Pseudomonadales</taxon>
        <taxon>Marinobacteraceae</taxon>
        <taxon>Marinobacter</taxon>
    </lineage>
</organism>
<evidence type="ECO:0000259" key="7">
    <source>
        <dbReference type="PROSITE" id="PS50887"/>
    </source>
</evidence>
<feature type="domain" description="PAC" evidence="5">
    <location>
        <begin position="371"/>
        <end position="425"/>
    </location>
</feature>
<dbReference type="GO" id="GO:0071111">
    <property type="term" value="F:cyclic-guanylate-specific phosphodiesterase activity"/>
    <property type="evidence" value="ECO:0007669"/>
    <property type="project" value="UniProtKB-EC"/>
</dbReference>
<evidence type="ECO:0000256" key="1">
    <source>
        <dbReference type="ARBA" id="ARBA00012282"/>
    </source>
</evidence>
<dbReference type="Proteomes" id="UP000252995">
    <property type="component" value="Unassembled WGS sequence"/>
</dbReference>
<accession>A0A366GNX2</accession>
<reference evidence="8 9" key="1">
    <citation type="submission" date="2018-06" db="EMBL/GenBank/DDBJ databases">
        <title>Freshwater and sediment microbial communities from various areas in North America, analyzing microbe dynamics in response to fracking.</title>
        <authorList>
            <person name="Lamendella R."/>
        </authorList>
    </citation>
    <scope>NUCLEOTIDE SEQUENCE [LARGE SCALE GENOMIC DNA]</scope>
    <source>
        <strain evidence="8 9">114J</strain>
    </source>
</reference>
<evidence type="ECO:0000259" key="6">
    <source>
        <dbReference type="PROSITE" id="PS50883"/>
    </source>
</evidence>
<dbReference type="PROSITE" id="PS50883">
    <property type="entry name" value="EAL"/>
    <property type="match status" value="1"/>
</dbReference>
<dbReference type="Gene3D" id="3.30.450.40">
    <property type="match status" value="1"/>
</dbReference>
<dbReference type="NCBIfam" id="TIGR00229">
    <property type="entry name" value="sensory_box"/>
    <property type="match status" value="2"/>
</dbReference>
<dbReference type="Pfam" id="PF00990">
    <property type="entry name" value="GGDEF"/>
    <property type="match status" value="1"/>
</dbReference>
<feature type="domain" description="PAC" evidence="5">
    <location>
        <begin position="249"/>
        <end position="300"/>
    </location>
</feature>
<dbReference type="Gene3D" id="3.20.20.450">
    <property type="entry name" value="EAL domain"/>
    <property type="match status" value="1"/>
</dbReference>
<dbReference type="Pfam" id="PF13185">
    <property type="entry name" value="GAF_2"/>
    <property type="match status" value="1"/>
</dbReference>
<evidence type="ECO:0000313" key="8">
    <source>
        <dbReference type="EMBL" id="RBP28332.1"/>
    </source>
</evidence>
<keyword evidence="2" id="KW-0973">c-di-GMP</keyword>
<dbReference type="Pfam" id="PF13426">
    <property type="entry name" value="PAS_9"/>
    <property type="match status" value="1"/>
</dbReference>
<dbReference type="InterPro" id="IPR035965">
    <property type="entry name" value="PAS-like_dom_sf"/>
</dbReference>
<dbReference type="Pfam" id="PF08448">
    <property type="entry name" value="PAS_4"/>
    <property type="match status" value="1"/>
</dbReference>
<feature type="domain" description="PAS" evidence="4">
    <location>
        <begin position="297"/>
        <end position="370"/>
    </location>
</feature>
<dbReference type="Gene3D" id="3.30.70.270">
    <property type="match status" value="1"/>
</dbReference>
<dbReference type="SMART" id="SM00091">
    <property type="entry name" value="PAS"/>
    <property type="match status" value="2"/>
</dbReference>
<dbReference type="InterPro" id="IPR003018">
    <property type="entry name" value="GAF"/>
</dbReference>
<dbReference type="InterPro" id="IPR029016">
    <property type="entry name" value="GAF-like_dom_sf"/>
</dbReference>
<dbReference type="EC" id="3.1.4.52" evidence="1"/>
<evidence type="ECO:0000256" key="2">
    <source>
        <dbReference type="ARBA" id="ARBA00022636"/>
    </source>
</evidence>
<gene>
    <name evidence="8" type="ORF">DET50_11261</name>
</gene>
<dbReference type="PANTHER" id="PTHR44757:SF2">
    <property type="entry name" value="BIOFILM ARCHITECTURE MAINTENANCE PROTEIN MBAA"/>
    <property type="match status" value="1"/>
</dbReference>
<dbReference type="InterPro" id="IPR013656">
    <property type="entry name" value="PAS_4"/>
</dbReference>
<dbReference type="RefSeq" id="WP_113863023.1">
    <property type="nucleotide sequence ID" value="NZ_QNRO01000012.1"/>
</dbReference>
<dbReference type="SUPFAM" id="SSF141868">
    <property type="entry name" value="EAL domain-like"/>
    <property type="match status" value="1"/>
</dbReference>
<keyword evidence="3" id="KW-0808">Transferase</keyword>
<evidence type="ECO:0000313" key="9">
    <source>
        <dbReference type="Proteomes" id="UP000252995"/>
    </source>
</evidence>
<dbReference type="InterPro" id="IPR000700">
    <property type="entry name" value="PAS-assoc_C"/>
</dbReference>
<dbReference type="SUPFAM" id="SSF55073">
    <property type="entry name" value="Nucleotide cyclase"/>
    <property type="match status" value="1"/>
</dbReference>
<dbReference type="InterPro" id="IPR001633">
    <property type="entry name" value="EAL_dom"/>
</dbReference>
<dbReference type="AlphaFoldDB" id="A0A366GNX2"/>
<dbReference type="Gene3D" id="3.30.450.20">
    <property type="entry name" value="PAS domain"/>
    <property type="match status" value="2"/>
</dbReference>
<dbReference type="SMART" id="SM00267">
    <property type="entry name" value="GGDEF"/>
    <property type="match status" value="1"/>
</dbReference>
<dbReference type="CDD" id="cd00130">
    <property type="entry name" value="PAS"/>
    <property type="match status" value="2"/>
</dbReference>
<protein>
    <recommendedName>
        <fullName evidence="1">cyclic-guanylate-specific phosphodiesterase</fullName>
        <ecNumber evidence="1">3.1.4.52</ecNumber>
    </recommendedName>
</protein>
<name>A0A366GNX2_9GAMM</name>
<dbReference type="PROSITE" id="PS50887">
    <property type="entry name" value="GGDEF"/>
    <property type="match status" value="1"/>
</dbReference>
<dbReference type="SMART" id="SM00065">
    <property type="entry name" value="GAF"/>
    <property type="match status" value="1"/>
</dbReference>
<dbReference type="InterPro" id="IPR012226">
    <property type="entry name" value="Diguanyl_cyclase/Pdiesterase"/>
</dbReference>
<dbReference type="CDD" id="cd01949">
    <property type="entry name" value="GGDEF"/>
    <property type="match status" value="1"/>
</dbReference>
<dbReference type="InterPro" id="IPR035919">
    <property type="entry name" value="EAL_sf"/>
</dbReference>
<dbReference type="PIRSF" id="PIRSF005925">
    <property type="entry name" value="Dos"/>
    <property type="match status" value="1"/>
</dbReference>
<dbReference type="SMART" id="SM00052">
    <property type="entry name" value="EAL"/>
    <property type="match status" value="1"/>
</dbReference>
<dbReference type="InterPro" id="IPR001610">
    <property type="entry name" value="PAC"/>
</dbReference>
<dbReference type="PANTHER" id="PTHR44757">
    <property type="entry name" value="DIGUANYLATE CYCLASE DGCP"/>
    <property type="match status" value="1"/>
</dbReference>
<evidence type="ECO:0000259" key="4">
    <source>
        <dbReference type="PROSITE" id="PS50112"/>
    </source>
</evidence>